<keyword evidence="9" id="KW-0812">Transmembrane</keyword>
<evidence type="ECO:0000256" key="3">
    <source>
        <dbReference type="ARBA" id="ARBA00020733"/>
    </source>
</evidence>
<keyword evidence="4 7" id="KW-0963">Cytoplasm</keyword>
<proteinExistence type="inferred from homology"/>
<dbReference type="EMBL" id="JARIHO010000009">
    <property type="protein sequence ID" value="KAJ7355167.1"/>
    <property type="molecule type" value="Genomic_DNA"/>
</dbReference>
<keyword evidence="6 7" id="KW-0175">Coiled coil</keyword>
<comment type="caution">
    <text evidence="10">The sequence shown here is derived from an EMBL/GenBank/DDBJ whole genome shotgun (WGS) entry which is preliminary data.</text>
</comment>
<evidence type="ECO:0000256" key="8">
    <source>
        <dbReference type="SAM" id="MobiDB-lite"/>
    </source>
</evidence>
<comment type="function">
    <text evidence="7">May act as a negative regulator of salt tolerance.</text>
</comment>
<evidence type="ECO:0000313" key="10">
    <source>
        <dbReference type="EMBL" id="KAJ7355167.1"/>
    </source>
</evidence>
<evidence type="ECO:0000256" key="7">
    <source>
        <dbReference type="RuleBase" id="RU049441"/>
    </source>
</evidence>
<feature type="compositionally biased region" description="Basic residues" evidence="8">
    <location>
        <begin position="331"/>
        <end position="345"/>
    </location>
</feature>
<keyword evidence="9" id="KW-0472">Membrane</keyword>
<feature type="transmembrane region" description="Helical" evidence="9">
    <location>
        <begin position="551"/>
        <end position="570"/>
    </location>
</feature>
<dbReference type="InterPro" id="IPR025279">
    <property type="entry name" value="NST1"/>
</dbReference>
<protein>
    <recommendedName>
        <fullName evidence="3 7">Stress response protein NST1</fullName>
    </recommendedName>
</protein>
<gene>
    <name evidence="10" type="ORF">DFH08DRAFT_495773</name>
</gene>
<evidence type="ECO:0000256" key="5">
    <source>
        <dbReference type="ARBA" id="ARBA00023016"/>
    </source>
</evidence>
<comment type="subcellular location">
    <subcellularLocation>
        <location evidence="1 7">Cytoplasm</location>
    </subcellularLocation>
</comment>
<name>A0AAD7ACH0_9AGAR</name>
<evidence type="ECO:0000256" key="6">
    <source>
        <dbReference type="ARBA" id="ARBA00023054"/>
    </source>
</evidence>
<evidence type="ECO:0000256" key="9">
    <source>
        <dbReference type="SAM" id="Phobius"/>
    </source>
</evidence>
<sequence length="571" mass="64210">MHTWLDAHPVGASISRRTYGAPSMMRGRSTSTDLHVPSKNIVLLENAHKAPLAAAATLADMPPPPPPLSSSVSIGQNPMAYQLAAAPPTTSHSARAARKMSPAGPVRSIRSISSSEERERIRDFWIALGKDRHRDLVKVEKGVLWRKLKEQQWKGVRCSCVICGRKRDAIEEEFQVLYDAYHEDLEQYALHQQHSNYTPTLLPGSGPFPGFVEINSYGAVGFPPAVPHTKPSFASDMEEDPLKNDWCSFLKMIEDSMQQRIERGEAVQEMEEEDRRMFAIFAARMFEERVLQMYREHVAQERQQLLLREIEDEDKLKREKVAKKQAQNEKKKNKKRQQRQAKARKAAQLAAEKPKQATMEEQGKRREEERVRREAVPKTQDFLPTLIAYLIARWRKEKANPGATTVLPEDLVKDPAYSKTVRKGAALLLLPSYFSTPNVVTRTLPSGLSKSIGLLSVASNLEDATSDSDYEIVQKQVQEEWLKVGGLLVGLAALETAAFALAPGISTGAGLLCDACLLLRFSLASVPVFKHRAQDTYEVHENGSISRTESYIFFAFIARLPLLLGWYLFFS</sequence>
<evidence type="ECO:0000313" key="11">
    <source>
        <dbReference type="Proteomes" id="UP001218218"/>
    </source>
</evidence>
<dbReference type="Proteomes" id="UP001218218">
    <property type="component" value="Unassembled WGS sequence"/>
</dbReference>
<dbReference type="Pfam" id="PF13945">
    <property type="entry name" value="NST1"/>
    <property type="match status" value="1"/>
</dbReference>
<feature type="compositionally biased region" description="Basic and acidic residues" evidence="8">
    <location>
        <begin position="361"/>
        <end position="375"/>
    </location>
</feature>
<comment type="similarity">
    <text evidence="2 7">Belongs to the NST1 family.</text>
</comment>
<keyword evidence="5 7" id="KW-0346">Stress response</keyword>
<dbReference type="AlphaFoldDB" id="A0AAD7ACH0"/>
<keyword evidence="11" id="KW-1185">Reference proteome</keyword>
<reference evidence="10" key="1">
    <citation type="submission" date="2023-03" db="EMBL/GenBank/DDBJ databases">
        <title>Massive genome expansion in bonnet fungi (Mycena s.s.) driven by repeated elements and novel gene families across ecological guilds.</title>
        <authorList>
            <consortium name="Lawrence Berkeley National Laboratory"/>
            <person name="Harder C.B."/>
            <person name="Miyauchi S."/>
            <person name="Viragh M."/>
            <person name="Kuo A."/>
            <person name="Thoen E."/>
            <person name="Andreopoulos B."/>
            <person name="Lu D."/>
            <person name="Skrede I."/>
            <person name="Drula E."/>
            <person name="Henrissat B."/>
            <person name="Morin E."/>
            <person name="Kohler A."/>
            <person name="Barry K."/>
            <person name="LaButti K."/>
            <person name="Morin E."/>
            <person name="Salamov A."/>
            <person name="Lipzen A."/>
            <person name="Mereny Z."/>
            <person name="Hegedus B."/>
            <person name="Baldrian P."/>
            <person name="Stursova M."/>
            <person name="Weitz H."/>
            <person name="Taylor A."/>
            <person name="Grigoriev I.V."/>
            <person name="Nagy L.G."/>
            <person name="Martin F."/>
            <person name="Kauserud H."/>
        </authorList>
    </citation>
    <scope>NUCLEOTIDE SEQUENCE</scope>
    <source>
        <strain evidence="10">CBHHK002</strain>
    </source>
</reference>
<evidence type="ECO:0000256" key="4">
    <source>
        <dbReference type="ARBA" id="ARBA00022490"/>
    </source>
</evidence>
<accession>A0AAD7ACH0</accession>
<keyword evidence="9" id="KW-1133">Transmembrane helix</keyword>
<evidence type="ECO:0000256" key="2">
    <source>
        <dbReference type="ARBA" id="ARBA00007112"/>
    </source>
</evidence>
<feature type="region of interest" description="Disordered" evidence="8">
    <location>
        <begin position="319"/>
        <end position="375"/>
    </location>
</feature>
<dbReference type="GO" id="GO:0005737">
    <property type="term" value="C:cytoplasm"/>
    <property type="evidence" value="ECO:0007669"/>
    <property type="project" value="UniProtKB-SubCell"/>
</dbReference>
<organism evidence="10 11">
    <name type="scientific">Mycena albidolilacea</name>
    <dbReference type="NCBI Taxonomy" id="1033008"/>
    <lineage>
        <taxon>Eukaryota</taxon>
        <taxon>Fungi</taxon>
        <taxon>Dikarya</taxon>
        <taxon>Basidiomycota</taxon>
        <taxon>Agaricomycotina</taxon>
        <taxon>Agaricomycetes</taxon>
        <taxon>Agaricomycetidae</taxon>
        <taxon>Agaricales</taxon>
        <taxon>Marasmiineae</taxon>
        <taxon>Mycenaceae</taxon>
        <taxon>Mycena</taxon>
    </lineage>
</organism>
<feature type="region of interest" description="Disordered" evidence="8">
    <location>
        <begin position="85"/>
        <end position="112"/>
    </location>
</feature>
<evidence type="ECO:0000256" key="1">
    <source>
        <dbReference type="ARBA" id="ARBA00004496"/>
    </source>
</evidence>